<keyword evidence="4 6" id="KW-1133">Transmembrane helix</keyword>
<dbReference type="InterPro" id="IPR045214">
    <property type="entry name" value="Surf1/Surf4"/>
</dbReference>
<organism evidence="7 8">
    <name type="scientific">Oricola thermophila</name>
    <dbReference type="NCBI Taxonomy" id="2742145"/>
    <lineage>
        <taxon>Bacteria</taxon>
        <taxon>Pseudomonadati</taxon>
        <taxon>Pseudomonadota</taxon>
        <taxon>Alphaproteobacteria</taxon>
        <taxon>Hyphomicrobiales</taxon>
        <taxon>Ahrensiaceae</taxon>
        <taxon>Oricola</taxon>
    </lineage>
</organism>
<evidence type="ECO:0000256" key="3">
    <source>
        <dbReference type="ARBA" id="ARBA00022692"/>
    </source>
</evidence>
<dbReference type="AlphaFoldDB" id="A0A6N1VEB2"/>
<accession>A0A6N1VEB2</accession>
<dbReference type="PANTHER" id="PTHR23427">
    <property type="entry name" value="SURFEIT LOCUS PROTEIN"/>
    <property type="match status" value="1"/>
</dbReference>
<dbReference type="PANTHER" id="PTHR23427:SF2">
    <property type="entry name" value="SURFEIT LOCUS PROTEIN 1"/>
    <property type="match status" value="1"/>
</dbReference>
<evidence type="ECO:0000313" key="7">
    <source>
        <dbReference type="EMBL" id="QKV18873.1"/>
    </source>
</evidence>
<dbReference type="CDD" id="cd06662">
    <property type="entry name" value="SURF1"/>
    <property type="match status" value="1"/>
</dbReference>
<evidence type="ECO:0000256" key="6">
    <source>
        <dbReference type="RuleBase" id="RU363076"/>
    </source>
</evidence>
<reference evidence="7 8" key="1">
    <citation type="submission" date="2020-06" db="EMBL/GenBank/DDBJ databases">
        <title>Oricola thermophila sp. nov. isolated from a tidal sediments.</title>
        <authorList>
            <person name="Kwon K.K."/>
            <person name="Yang S.-H."/>
            <person name="Park M.-J."/>
        </authorList>
    </citation>
    <scope>NUCLEOTIDE SEQUENCE [LARGE SCALE GENOMIC DNA]</scope>
    <source>
        <strain evidence="7 8">MEBiC13590</strain>
    </source>
</reference>
<evidence type="ECO:0000256" key="4">
    <source>
        <dbReference type="ARBA" id="ARBA00022989"/>
    </source>
</evidence>
<comment type="subcellular location">
    <subcellularLocation>
        <location evidence="6">Cell membrane</location>
        <topology evidence="6">Multi-pass membrane protein</topology>
    </subcellularLocation>
    <subcellularLocation>
        <location evidence="1">Membrane</location>
    </subcellularLocation>
</comment>
<dbReference type="PROSITE" id="PS50895">
    <property type="entry name" value="SURF1"/>
    <property type="match status" value="1"/>
</dbReference>
<dbReference type="InterPro" id="IPR002994">
    <property type="entry name" value="Surf1/Shy1"/>
</dbReference>
<name>A0A6N1VEB2_9HYPH</name>
<keyword evidence="5 6" id="KW-0472">Membrane</keyword>
<proteinExistence type="inferred from homology"/>
<keyword evidence="6" id="KW-1003">Cell membrane</keyword>
<feature type="transmembrane region" description="Helical" evidence="6">
    <location>
        <begin position="225"/>
        <end position="243"/>
    </location>
</feature>
<comment type="similarity">
    <text evidence="2 6">Belongs to the SURF1 family.</text>
</comment>
<evidence type="ECO:0000256" key="5">
    <source>
        <dbReference type="ARBA" id="ARBA00023136"/>
    </source>
</evidence>
<dbReference type="RefSeq" id="WP_175276766.1">
    <property type="nucleotide sequence ID" value="NZ_CP054836.1"/>
</dbReference>
<dbReference type="KEGG" id="orm:HTY61_10635"/>
<feature type="transmembrane region" description="Helical" evidence="6">
    <location>
        <begin position="14"/>
        <end position="35"/>
    </location>
</feature>
<dbReference type="GO" id="GO:0005886">
    <property type="term" value="C:plasma membrane"/>
    <property type="evidence" value="ECO:0007669"/>
    <property type="project" value="UniProtKB-SubCell"/>
</dbReference>
<gene>
    <name evidence="7" type="ORF">HTY61_10635</name>
</gene>
<protein>
    <recommendedName>
        <fullName evidence="6">SURF1-like protein</fullName>
    </recommendedName>
</protein>
<feature type="transmembrane region" description="Helical" evidence="6">
    <location>
        <begin position="176"/>
        <end position="195"/>
    </location>
</feature>
<keyword evidence="3 6" id="KW-0812">Transmembrane</keyword>
<dbReference type="EMBL" id="CP054836">
    <property type="protein sequence ID" value="QKV18873.1"/>
    <property type="molecule type" value="Genomic_DNA"/>
</dbReference>
<sequence length="248" mass="27516">MNERTATHRERTGIPWLLILLSLVALAILVSLGNWQVRRLAWKQDLLATIDARIHADPVPLAEALERMRAGEDIEYLPVSVRGTFLPNGEQHVLSTWKGVSGWNIYQPLRLEGGAILFVNRGFVPYDRKEPETRPESLAAGEQELTGLARLPLDEKPSFLVPENDIAKNQYHWKDIVAMTAAAGLAAETVVPLFVDAGPYDDPAHLPIGGVTNIDLPNNHLQYAATWYGLALALAGVVGVFLWRRYRG</sequence>
<dbReference type="Pfam" id="PF02104">
    <property type="entry name" value="SURF1"/>
    <property type="match status" value="1"/>
</dbReference>
<evidence type="ECO:0000256" key="2">
    <source>
        <dbReference type="ARBA" id="ARBA00007165"/>
    </source>
</evidence>
<evidence type="ECO:0000256" key="1">
    <source>
        <dbReference type="ARBA" id="ARBA00004370"/>
    </source>
</evidence>
<evidence type="ECO:0000313" key="8">
    <source>
        <dbReference type="Proteomes" id="UP000509367"/>
    </source>
</evidence>
<keyword evidence="8" id="KW-1185">Reference proteome</keyword>
<dbReference type="Proteomes" id="UP000509367">
    <property type="component" value="Chromosome"/>
</dbReference>